<name>T1I992_RHOPR</name>
<feature type="coiled-coil region" evidence="2">
    <location>
        <begin position="118"/>
        <end position="191"/>
    </location>
</feature>
<dbReference type="PANTHER" id="PTHR32123:SF13">
    <property type="entry name" value="BICAUDAL D-RELATED PROTEIN HOMOLOG"/>
    <property type="match status" value="1"/>
</dbReference>
<dbReference type="InterPro" id="IPR051149">
    <property type="entry name" value="Spindly/BICDR_Dynein_Adapter"/>
</dbReference>
<evidence type="ECO:0000256" key="1">
    <source>
        <dbReference type="ARBA" id="ARBA00023054"/>
    </source>
</evidence>
<feature type="region of interest" description="Disordered" evidence="3">
    <location>
        <begin position="192"/>
        <end position="216"/>
    </location>
</feature>
<sequence length="216" mass="25160">MTEKKNELERRVAVLTQQRDNLSTALDEATDRIMLLERQMREQQLQMRVSNSELEELRSANSSLGDKIQGFSSSSTSGQRSLHSEMECDDEQLPEGDDLHQIIEQDRHLLRRKLATTQAECETRLVELQADIRELQRTLSDKENIMRQTEKEKNALIVELTEQNQRLTTQIKESSKTEEQLTVQLQGLREQANKRKSSLQDHQSSLDVLRDEEYHN</sequence>
<feature type="region of interest" description="Disordered" evidence="3">
    <location>
        <begin position="57"/>
        <end position="93"/>
    </location>
</feature>
<evidence type="ECO:0000256" key="3">
    <source>
        <dbReference type="SAM" id="MobiDB-lite"/>
    </source>
</evidence>
<dbReference type="EMBL" id="ACPB03005723">
    <property type="status" value="NOT_ANNOTATED_CDS"/>
    <property type="molecule type" value="Genomic_DNA"/>
</dbReference>
<keyword evidence="5" id="KW-1185">Reference proteome</keyword>
<dbReference type="EnsemblMetazoa" id="RPRC012864-RA">
    <property type="protein sequence ID" value="RPRC012864-PA"/>
    <property type="gene ID" value="RPRC012864"/>
</dbReference>
<dbReference type="STRING" id="13249.T1I992"/>
<organism evidence="4 5">
    <name type="scientific">Rhodnius prolixus</name>
    <name type="common">Triatomid bug</name>
    <dbReference type="NCBI Taxonomy" id="13249"/>
    <lineage>
        <taxon>Eukaryota</taxon>
        <taxon>Metazoa</taxon>
        <taxon>Ecdysozoa</taxon>
        <taxon>Arthropoda</taxon>
        <taxon>Hexapoda</taxon>
        <taxon>Insecta</taxon>
        <taxon>Pterygota</taxon>
        <taxon>Neoptera</taxon>
        <taxon>Paraneoptera</taxon>
        <taxon>Hemiptera</taxon>
        <taxon>Heteroptera</taxon>
        <taxon>Panheteroptera</taxon>
        <taxon>Cimicomorpha</taxon>
        <taxon>Reduviidae</taxon>
        <taxon>Triatominae</taxon>
        <taxon>Rhodnius</taxon>
    </lineage>
</organism>
<dbReference type="Proteomes" id="UP000015103">
    <property type="component" value="Unassembled WGS sequence"/>
</dbReference>
<evidence type="ECO:0000256" key="2">
    <source>
        <dbReference type="SAM" id="Coils"/>
    </source>
</evidence>
<reference evidence="4" key="1">
    <citation type="submission" date="2015-05" db="UniProtKB">
        <authorList>
            <consortium name="EnsemblMetazoa"/>
        </authorList>
    </citation>
    <scope>IDENTIFICATION</scope>
</reference>
<accession>T1I992</accession>
<dbReference type="InParanoid" id="T1I992"/>
<dbReference type="HOGENOM" id="CLU_1279067_0_0_1"/>
<evidence type="ECO:0000313" key="4">
    <source>
        <dbReference type="EnsemblMetazoa" id="RPRC012864-PA"/>
    </source>
</evidence>
<feature type="compositionally biased region" description="Low complexity" evidence="3">
    <location>
        <begin position="72"/>
        <end position="81"/>
    </location>
</feature>
<keyword evidence="1 2" id="KW-0175">Coiled coil</keyword>
<evidence type="ECO:0000313" key="5">
    <source>
        <dbReference type="Proteomes" id="UP000015103"/>
    </source>
</evidence>
<dbReference type="EMBL" id="ACPB03005724">
    <property type="status" value="NOT_ANNOTATED_CDS"/>
    <property type="molecule type" value="Genomic_DNA"/>
</dbReference>
<proteinExistence type="predicted"/>
<protein>
    <submittedName>
        <fullName evidence="4">Uncharacterized protein</fullName>
    </submittedName>
</protein>
<dbReference type="PANTHER" id="PTHR32123">
    <property type="entry name" value="BICD FAMILY-LIKE CARGO ADAPTER"/>
    <property type="match status" value="1"/>
</dbReference>
<dbReference type="VEuPathDB" id="VectorBase:RPRC012864"/>
<dbReference type="AlphaFoldDB" id="T1I992"/>